<dbReference type="PROSITE" id="PS50043">
    <property type="entry name" value="HTH_LUXR_2"/>
    <property type="match status" value="1"/>
</dbReference>
<evidence type="ECO:0000313" key="7">
    <source>
        <dbReference type="Proteomes" id="UP001324993"/>
    </source>
</evidence>
<name>A0ABZ0RIC6_9BACT</name>
<reference evidence="6 7" key="1">
    <citation type="submission" date="2023-11" db="EMBL/GenBank/DDBJ databases">
        <title>Coraliomargarita sp. nov., isolated from marine algae.</title>
        <authorList>
            <person name="Lee J.K."/>
            <person name="Baek J.H."/>
            <person name="Kim J.M."/>
            <person name="Choi D.G."/>
            <person name="Jeon C.O."/>
        </authorList>
    </citation>
    <scope>NUCLEOTIDE SEQUENCE [LARGE SCALE GENOMIC DNA]</scope>
    <source>
        <strain evidence="6 7">J2-16</strain>
    </source>
</reference>
<dbReference type="InterPro" id="IPR058245">
    <property type="entry name" value="NreC/VraR/RcsB-like_REC"/>
</dbReference>
<dbReference type="Pfam" id="PF00072">
    <property type="entry name" value="Response_reg"/>
    <property type="match status" value="1"/>
</dbReference>
<dbReference type="InterPro" id="IPR011006">
    <property type="entry name" value="CheY-like_superfamily"/>
</dbReference>
<dbReference type="Proteomes" id="UP001324993">
    <property type="component" value="Chromosome"/>
</dbReference>
<dbReference type="Pfam" id="PF00196">
    <property type="entry name" value="GerE"/>
    <property type="match status" value="1"/>
</dbReference>
<dbReference type="SUPFAM" id="SSF52172">
    <property type="entry name" value="CheY-like"/>
    <property type="match status" value="1"/>
</dbReference>
<feature type="domain" description="Response regulatory" evidence="5">
    <location>
        <begin position="6"/>
        <end position="126"/>
    </location>
</feature>
<proteinExistence type="predicted"/>
<dbReference type="CDD" id="cd06170">
    <property type="entry name" value="LuxR_C_like"/>
    <property type="match status" value="1"/>
</dbReference>
<sequence length="219" mass="23909">MLKQIKLMLVEDSPEYRTTITMAVKKEEDIELISQYSTAEEALRKVEGASSITAPEIVLLDLNLPGMSGNEALPWFKKYIPKTKVIVLTQSNQEADVLAAISAGASGYLLKGATRKEIFDGIRSVNNGGAMIDPAVAQYILKQLKSSPKDLGNTKALSSRELEILTLLGDGLVQKEISARLNITNNTVGTHLRRIYEKLEVQNAPAAINKAYKRGLLPG</sequence>
<dbReference type="SMART" id="SM00421">
    <property type="entry name" value="HTH_LUXR"/>
    <property type="match status" value="1"/>
</dbReference>
<keyword evidence="1 3" id="KW-0597">Phosphoprotein</keyword>
<accession>A0ABZ0RIC6</accession>
<evidence type="ECO:0000313" key="6">
    <source>
        <dbReference type="EMBL" id="WPJ95955.1"/>
    </source>
</evidence>
<evidence type="ECO:0000259" key="5">
    <source>
        <dbReference type="PROSITE" id="PS50110"/>
    </source>
</evidence>
<dbReference type="Gene3D" id="3.40.50.2300">
    <property type="match status" value="1"/>
</dbReference>
<dbReference type="SUPFAM" id="SSF46894">
    <property type="entry name" value="C-terminal effector domain of the bipartite response regulators"/>
    <property type="match status" value="1"/>
</dbReference>
<dbReference type="InterPro" id="IPR016032">
    <property type="entry name" value="Sig_transdc_resp-reg_C-effctor"/>
</dbReference>
<dbReference type="CDD" id="cd17535">
    <property type="entry name" value="REC_NarL-like"/>
    <property type="match status" value="1"/>
</dbReference>
<organism evidence="6 7">
    <name type="scientific">Coraliomargarita algicola</name>
    <dbReference type="NCBI Taxonomy" id="3092156"/>
    <lineage>
        <taxon>Bacteria</taxon>
        <taxon>Pseudomonadati</taxon>
        <taxon>Verrucomicrobiota</taxon>
        <taxon>Opitutia</taxon>
        <taxon>Puniceicoccales</taxon>
        <taxon>Coraliomargaritaceae</taxon>
        <taxon>Coraliomargarita</taxon>
    </lineage>
</organism>
<keyword evidence="2" id="KW-0238">DNA-binding</keyword>
<dbReference type="InterPro" id="IPR001789">
    <property type="entry name" value="Sig_transdc_resp-reg_receiver"/>
</dbReference>
<gene>
    <name evidence="6" type="ORF">SH580_21295</name>
</gene>
<keyword evidence="7" id="KW-1185">Reference proteome</keyword>
<dbReference type="SMART" id="SM00448">
    <property type="entry name" value="REC"/>
    <property type="match status" value="1"/>
</dbReference>
<feature type="modified residue" description="4-aspartylphosphate" evidence="3">
    <location>
        <position position="61"/>
    </location>
</feature>
<evidence type="ECO:0000256" key="1">
    <source>
        <dbReference type="ARBA" id="ARBA00022553"/>
    </source>
</evidence>
<feature type="domain" description="HTH luxR-type" evidence="4">
    <location>
        <begin position="150"/>
        <end position="215"/>
    </location>
</feature>
<dbReference type="InterPro" id="IPR039420">
    <property type="entry name" value="WalR-like"/>
</dbReference>
<protein>
    <submittedName>
        <fullName evidence="6">Response regulator transcription factor</fullName>
    </submittedName>
</protein>
<dbReference type="InterPro" id="IPR000792">
    <property type="entry name" value="Tscrpt_reg_LuxR_C"/>
</dbReference>
<evidence type="ECO:0000259" key="4">
    <source>
        <dbReference type="PROSITE" id="PS50043"/>
    </source>
</evidence>
<dbReference type="PANTHER" id="PTHR43214">
    <property type="entry name" value="TWO-COMPONENT RESPONSE REGULATOR"/>
    <property type="match status" value="1"/>
</dbReference>
<dbReference type="PRINTS" id="PR00038">
    <property type="entry name" value="HTHLUXR"/>
</dbReference>
<evidence type="ECO:0000256" key="2">
    <source>
        <dbReference type="ARBA" id="ARBA00023125"/>
    </source>
</evidence>
<dbReference type="PROSITE" id="PS50110">
    <property type="entry name" value="RESPONSE_REGULATORY"/>
    <property type="match status" value="1"/>
</dbReference>
<dbReference type="RefSeq" id="WP_319832822.1">
    <property type="nucleotide sequence ID" value="NZ_CP138858.1"/>
</dbReference>
<dbReference type="EMBL" id="CP138858">
    <property type="protein sequence ID" value="WPJ95955.1"/>
    <property type="molecule type" value="Genomic_DNA"/>
</dbReference>
<evidence type="ECO:0000256" key="3">
    <source>
        <dbReference type="PROSITE-ProRule" id="PRU00169"/>
    </source>
</evidence>